<keyword evidence="1" id="KW-0812">Transmembrane</keyword>
<dbReference type="EMBL" id="OE180072">
    <property type="protein sequence ID" value="CAD7570464.1"/>
    <property type="molecule type" value="Genomic_DNA"/>
</dbReference>
<feature type="signal peptide" evidence="2">
    <location>
        <begin position="1"/>
        <end position="24"/>
    </location>
</feature>
<evidence type="ECO:0000256" key="2">
    <source>
        <dbReference type="SAM" id="SignalP"/>
    </source>
</evidence>
<feature type="chain" id="PRO_5030682446" evidence="2">
    <location>
        <begin position="25"/>
        <end position="93"/>
    </location>
</feature>
<keyword evidence="1" id="KW-1133">Transmembrane helix</keyword>
<sequence length="93" mass="9930">MEPRPAALLGCSAALLLLVVSTAAHLFPASASATTSTGGGKEGFPLIFLQDIVMATFSVSAGCIWSAGRQLDQAGLRHAFFNLFQLKEHRKRR</sequence>
<accession>A0A7R9P5I5</accession>
<feature type="transmembrane region" description="Helical" evidence="1">
    <location>
        <begin position="43"/>
        <end position="67"/>
    </location>
</feature>
<dbReference type="AlphaFoldDB" id="A0A7R9P5I5"/>
<keyword evidence="1" id="KW-0472">Membrane</keyword>
<keyword evidence="2" id="KW-0732">Signal</keyword>
<gene>
    <name evidence="3" type="ORF">TCMB3V08_LOCUS3168</name>
</gene>
<proteinExistence type="predicted"/>
<evidence type="ECO:0000256" key="1">
    <source>
        <dbReference type="SAM" id="Phobius"/>
    </source>
</evidence>
<name>A0A7R9P5I5_TIMCA</name>
<organism evidence="3">
    <name type="scientific">Timema californicum</name>
    <name type="common">California timema</name>
    <name type="synonym">Walking stick</name>
    <dbReference type="NCBI Taxonomy" id="61474"/>
    <lineage>
        <taxon>Eukaryota</taxon>
        <taxon>Metazoa</taxon>
        <taxon>Ecdysozoa</taxon>
        <taxon>Arthropoda</taxon>
        <taxon>Hexapoda</taxon>
        <taxon>Insecta</taxon>
        <taxon>Pterygota</taxon>
        <taxon>Neoptera</taxon>
        <taxon>Polyneoptera</taxon>
        <taxon>Phasmatodea</taxon>
        <taxon>Timematodea</taxon>
        <taxon>Timematoidea</taxon>
        <taxon>Timematidae</taxon>
        <taxon>Timema</taxon>
    </lineage>
</organism>
<evidence type="ECO:0000313" key="3">
    <source>
        <dbReference type="EMBL" id="CAD7570464.1"/>
    </source>
</evidence>
<protein>
    <submittedName>
        <fullName evidence="3">(California timema) hypothetical protein</fullName>
    </submittedName>
</protein>
<reference evidence="3" key="1">
    <citation type="submission" date="2020-11" db="EMBL/GenBank/DDBJ databases">
        <authorList>
            <person name="Tran Van P."/>
        </authorList>
    </citation>
    <scope>NUCLEOTIDE SEQUENCE</scope>
</reference>